<gene>
    <name evidence="2" type="ORF">SAMN02745206_01883</name>
</gene>
<dbReference type="RefSeq" id="WP_073038729.1">
    <property type="nucleotide sequence ID" value="NZ_FQVB01000016.1"/>
</dbReference>
<dbReference type="EMBL" id="FQVB01000016">
    <property type="protein sequence ID" value="SHF38536.1"/>
    <property type="molecule type" value="Genomic_DNA"/>
</dbReference>
<sequence length="293" mass="31797">MKRNVRSVPAWIALGAMVLFSLANALTLGGALCGSFGCQAIQNPALWWVGAAYALVLGTAALWRPRFVPWLVSAGLWVEAGLALTQVVLGIYCTACLTYGALLLFYAFSNPYSGRRHRLAFAWVAGGTGATAAVFFLLILSACACSETPYSTLDPKSDEISLVFEPACTHCHSLLDLLQQMDPQRRVKLCPEAWSLRSVWKLVRDHCTTCYRWSDRIRCFMGTAAVVRANNRFCVENGYRQVPLLVVRGRIISGEAIKPALLSALQPPASDLFDGSWISLPGSGGACTINACD</sequence>
<dbReference type="Proteomes" id="UP000184076">
    <property type="component" value="Unassembled WGS sequence"/>
</dbReference>
<dbReference type="AlphaFoldDB" id="A0A1M5B800"/>
<keyword evidence="1" id="KW-0812">Transmembrane</keyword>
<reference evidence="3" key="1">
    <citation type="submission" date="2016-11" db="EMBL/GenBank/DDBJ databases">
        <authorList>
            <person name="Varghese N."/>
            <person name="Submissions S."/>
        </authorList>
    </citation>
    <scope>NUCLEOTIDE SEQUENCE [LARGE SCALE GENOMIC DNA]</scope>
    <source>
        <strain evidence="3">DSM 9756</strain>
    </source>
</reference>
<feature type="transmembrane region" description="Helical" evidence="1">
    <location>
        <begin position="12"/>
        <end position="33"/>
    </location>
</feature>
<proteinExistence type="predicted"/>
<evidence type="ECO:0000256" key="1">
    <source>
        <dbReference type="SAM" id="Phobius"/>
    </source>
</evidence>
<evidence type="ECO:0000313" key="2">
    <source>
        <dbReference type="EMBL" id="SHF38536.1"/>
    </source>
</evidence>
<keyword evidence="3" id="KW-1185">Reference proteome</keyword>
<protein>
    <submittedName>
        <fullName evidence="2">Uncharacterized protein</fullName>
    </submittedName>
</protein>
<evidence type="ECO:0000313" key="3">
    <source>
        <dbReference type="Proteomes" id="UP000184076"/>
    </source>
</evidence>
<name>A0A1M5B800_9BACT</name>
<feature type="transmembrane region" description="Helical" evidence="1">
    <location>
        <begin position="83"/>
        <end position="108"/>
    </location>
</feature>
<keyword evidence="1" id="KW-1133">Transmembrane helix</keyword>
<organism evidence="2 3">
    <name type="scientific">Desulfacinum infernum DSM 9756</name>
    <dbReference type="NCBI Taxonomy" id="1121391"/>
    <lineage>
        <taxon>Bacteria</taxon>
        <taxon>Pseudomonadati</taxon>
        <taxon>Thermodesulfobacteriota</taxon>
        <taxon>Syntrophobacteria</taxon>
        <taxon>Syntrophobacterales</taxon>
        <taxon>Syntrophobacteraceae</taxon>
        <taxon>Desulfacinum</taxon>
    </lineage>
</organism>
<feature type="transmembrane region" description="Helical" evidence="1">
    <location>
        <begin position="45"/>
        <end position="63"/>
    </location>
</feature>
<dbReference type="OrthoDB" id="5502420at2"/>
<feature type="transmembrane region" description="Helical" evidence="1">
    <location>
        <begin position="120"/>
        <end position="140"/>
    </location>
</feature>
<keyword evidence="1" id="KW-0472">Membrane</keyword>
<accession>A0A1M5B800</accession>